<dbReference type="Pfam" id="PF00004">
    <property type="entry name" value="AAA"/>
    <property type="match status" value="1"/>
</dbReference>
<dbReference type="PANTHER" id="PTHR43718">
    <property type="entry name" value="LON PROTEASE"/>
    <property type="match status" value="1"/>
</dbReference>
<sequence length="153" mass="17511">MMSRIANPIAFVDEIDRAGESTYNGNLWSAMLPFLEVTTSRRYREVGIDAELDLSHVLHFSTANSVEKLPSQLRDRFRVIRMPSPTLAYLPALAALIMKELASEGDRRFDEPLATDELHNIGPVWKRERFSMRKLKRLIEATLEARDACAVRH</sequence>
<name>A0A5P6P774_9BRAD</name>
<dbReference type="OrthoDB" id="5297432at2"/>
<dbReference type="InterPro" id="IPR027417">
    <property type="entry name" value="P-loop_NTPase"/>
</dbReference>
<dbReference type="GO" id="GO:0005524">
    <property type="term" value="F:ATP binding"/>
    <property type="evidence" value="ECO:0007669"/>
    <property type="project" value="InterPro"/>
</dbReference>
<dbReference type="KEGG" id="bbet:F8237_17640"/>
<dbReference type="EMBL" id="CP044543">
    <property type="protein sequence ID" value="QFI74066.1"/>
    <property type="molecule type" value="Genomic_DNA"/>
</dbReference>
<dbReference type="GO" id="GO:0004176">
    <property type="term" value="F:ATP-dependent peptidase activity"/>
    <property type="evidence" value="ECO:0007669"/>
    <property type="project" value="InterPro"/>
</dbReference>
<dbReference type="Proteomes" id="UP000325641">
    <property type="component" value="Chromosome"/>
</dbReference>
<dbReference type="InterPro" id="IPR003959">
    <property type="entry name" value="ATPase_AAA_core"/>
</dbReference>
<reference evidence="3" key="1">
    <citation type="submission" date="2019-10" db="EMBL/GenBank/DDBJ databases">
        <title>Complete Genome Sequence of Bradyrhizobium betae type strain PL7HG1T.</title>
        <authorList>
            <person name="Bromfield E.S.P."/>
            <person name="Cloutier S."/>
        </authorList>
    </citation>
    <scope>NUCLEOTIDE SEQUENCE [LARGE SCALE GENOMIC DNA]</scope>
    <source>
        <strain evidence="3">PL7HG1</strain>
    </source>
</reference>
<proteinExistence type="predicted"/>
<dbReference type="PANTHER" id="PTHR43718:SF2">
    <property type="entry name" value="LON PROTEASE HOMOLOG, MITOCHONDRIAL"/>
    <property type="match status" value="1"/>
</dbReference>
<dbReference type="AlphaFoldDB" id="A0A5P6P774"/>
<evidence type="ECO:0000313" key="3">
    <source>
        <dbReference type="Proteomes" id="UP000325641"/>
    </source>
</evidence>
<gene>
    <name evidence="2" type="ORF">F8237_17640</name>
</gene>
<dbReference type="GO" id="GO:0016887">
    <property type="term" value="F:ATP hydrolysis activity"/>
    <property type="evidence" value="ECO:0007669"/>
    <property type="project" value="InterPro"/>
</dbReference>
<dbReference type="GO" id="GO:0004252">
    <property type="term" value="F:serine-type endopeptidase activity"/>
    <property type="evidence" value="ECO:0007669"/>
    <property type="project" value="InterPro"/>
</dbReference>
<evidence type="ECO:0000313" key="2">
    <source>
        <dbReference type="EMBL" id="QFI74066.1"/>
    </source>
</evidence>
<feature type="domain" description="ATPase AAA-type core" evidence="1">
    <location>
        <begin position="6"/>
        <end position="80"/>
    </location>
</feature>
<dbReference type="InterPro" id="IPR027065">
    <property type="entry name" value="Lon_Prtase"/>
</dbReference>
<evidence type="ECO:0000259" key="1">
    <source>
        <dbReference type="Pfam" id="PF00004"/>
    </source>
</evidence>
<accession>A0A5P6P774</accession>
<organism evidence="2 3">
    <name type="scientific">Bradyrhizobium betae</name>
    <dbReference type="NCBI Taxonomy" id="244734"/>
    <lineage>
        <taxon>Bacteria</taxon>
        <taxon>Pseudomonadati</taxon>
        <taxon>Pseudomonadota</taxon>
        <taxon>Alphaproteobacteria</taxon>
        <taxon>Hyphomicrobiales</taxon>
        <taxon>Nitrobacteraceae</taxon>
        <taxon>Bradyrhizobium</taxon>
    </lineage>
</organism>
<dbReference type="GO" id="GO:0006515">
    <property type="term" value="P:protein quality control for misfolded or incompletely synthesized proteins"/>
    <property type="evidence" value="ECO:0007669"/>
    <property type="project" value="TreeGrafter"/>
</dbReference>
<dbReference type="Gene3D" id="3.40.50.300">
    <property type="entry name" value="P-loop containing nucleotide triphosphate hydrolases"/>
    <property type="match status" value="1"/>
</dbReference>
<dbReference type="SUPFAM" id="SSF52540">
    <property type="entry name" value="P-loop containing nucleoside triphosphate hydrolases"/>
    <property type="match status" value="1"/>
</dbReference>
<protein>
    <recommendedName>
        <fullName evidence="1">ATPase AAA-type core domain-containing protein</fullName>
    </recommendedName>
</protein>